<reference evidence="3 4" key="2">
    <citation type="submission" date="2019-09" db="EMBL/GenBank/DDBJ databases">
        <authorList>
            <person name="Jin C."/>
        </authorList>
    </citation>
    <scope>NUCLEOTIDE SEQUENCE [LARGE SCALE GENOMIC DNA]</scope>
    <source>
        <strain evidence="3 4">AN110305</strain>
    </source>
</reference>
<keyword evidence="4" id="KW-1185">Reference proteome</keyword>
<evidence type="ECO:0000313" key="4">
    <source>
        <dbReference type="Proteomes" id="UP000323454"/>
    </source>
</evidence>
<evidence type="ECO:0000313" key="3">
    <source>
        <dbReference type="EMBL" id="KAA2264671.1"/>
    </source>
</evidence>
<dbReference type="OrthoDB" id="4330022at2"/>
<organism evidence="3 4">
    <name type="scientific">Solihabitans fulvus</name>
    <dbReference type="NCBI Taxonomy" id="1892852"/>
    <lineage>
        <taxon>Bacteria</taxon>
        <taxon>Bacillati</taxon>
        <taxon>Actinomycetota</taxon>
        <taxon>Actinomycetes</taxon>
        <taxon>Pseudonocardiales</taxon>
        <taxon>Pseudonocardiaceae</taxon>
        <taxon>Solihabitans</taxon>
    </lineage>
</organism>
<accession>A0A5B2XP44</accession>
<name>A0A5B2XP44_9PSEU</name>
<evidence type="ECO:0000256" key="1">
    <source>
        <dbReference type="SAM" id="MobiDB-lite"/>
    </source>
</evidence>
<sequence length="68" mass="7132">MSQNLSNIVWRKSSRSGQDGGNCVEIGFAGTRVGVRDSKNADGPALVFPERGWTAFLASGKAGSFDLG</sequence>
<dbReference type="Proteomes" id="UP000323454">
    <property type="component" value="Unassembled WGS sequence"/>
</dbReference>
<feature type="region of interest" description="Disordered" evidence="1">
    <location>
        <begin position="1"/>
        <end position="21"/>
    </location>
</feature>
<dbReference type="InterPro" id="IPR007278">
    <property type="entry name" value="DUF397"/>
</dbReference>
<gene>
    <name evidence="3" type="ORF">F0L68_06150</name>
</gene>
<protein>
    <submittedName>
        <fullName evidence="3">DUF397 domain-containing protein</fullName>
    </submittedName>
</protein>
<reference evidence="3 4" key="1">
    <citation type="submission" date="2019-09" db="EMBL/GenBank/DDBJ databases">
        <title>Goodfellowia gen. nov., a new genus of the Pseudonocardineae related to Actinoalloteichus, containing Goodfellowia coeruleoviolacea gen. nov., comb. nov. gen. nov., comb. nov.</title>
        <authorList>
            <person name="Labeda D."/>
        </authorList>
    </citation>
    <scope>NUCLEOTIDE SEQUENCE [LARGE SCALE GENOMIC DNA]</scope>
    <source>
        <strain evidence="3 4">AN110305</strain>
    </source>
</reference>
<evidence type="ECO:0000259" key="2">
    <source>
        <dbReference type="Pfam" id="PF04149"/>
    </source>
</evidence>
<dbReference type="AlphaFoldDB" id="A0A5B2XP44"/>
<dbReference type="RefSeq" id="WP_149848474.1">
    <property type="nucleotide sequence ID" value="NZ_VUOB01000010.1"/>
</dbReference>
<dbReference type="Pfam" id="PF04149">
    <property type="entry name" value="DUF397"/>
    <property type="match status" value="1"/>
</dbReference>
<dbReference type="EMBL" id="VUOB01000010">
    <property type="protein sequence ID" value="KAA2264671.1"/>
    <property type="molecule type" value="Genomic_DNA"/>
</dbReference>
<feature type="domain" description="DUF397" evidence="2">
    <location>
        <begin position="9"/>
        <end position="59"/>
    </location>
</feature>
<comment type="caution">
    <text evidence="3">The sequence shown here is derived from an EMBL/GenBank/DDBJ whole genome shotgun (WGS) entry which is preliminary data.</text>
</comment>
<proteinExistence type="predicted"/>